<protein>
    <submittedName>
        <fullName evidence="6">Cytochrome C</fullName>
    </submittedName>
</protein>
<dbReference type="InterPro" id="IPR009056">
    <property type="entry name" value="Cyt_c-like_dom"/>
</dbReference>
<evidence type="ECO:0000256" key="4">
    <source>
        <dbReference type="PROSITE-ProRule" id="PRU00433"/>
    </source>
</evidence>
<dbReference type="PROSITE" id="PS51007">
    <property type="entry name" value="CYTC"/>
    <property type="match status" value="1"/>
</dbReference>
<feature type="domain" description="Cytochrome c" evidence="5">
    <location>
        <begin position="142"/>
        <end position="232"/>
    </location>
</feature>
<keyword evidence="2 4" id="KW-0479">Metal-binding</keyword>
<reference evidence="6 7" key="1">
    <citation type="submission" date="2017-10" db="EMBL/GenBank/DDBJ databases">
        <title>Massilia psychrophilum sp. nov., a novel purple-pigmented bacterium isolated from Tianshan glacier, Xinjiang Municipality, China.</title>
        <authorList>
            <person name="Wang H."/>
        </authorList>
    </citation>
    <scope>NUCLEOTIDE SEQUENCE [LARGE SCALE GENOMIC DNA]</scope>
    <source>
        <strain evidence="6 7">JCM 30074</strain>
    </source>
</reference>
<dbReference type="SUPFAM" id="SSF46626">
    <property type="entry name" value="Cytochrome c"/>
    <property type="match status" value="2"/>
</dbReference>
<dbReference type="GO" id="GO:0020037">
    <property type="term" value="F:heme binding"/>
    <property type="evidence" value="ECO:0007669"/>
    <property type="project" value="InterPro"/>
</dbReference>
<evidence type="ECO:0000256" key="2">
    <source>
        <dbReference type="ARBA" id="ARBA00022723"/>
    </source>
</evidence>
<dbReference type="PANTHER" id="PTHR33751">
    <property type="entry name" value="CBB3-TYPE CYTOCHROME C OXIDASE SUBUNIT FIXP"/>
    <property type="match status" value="1"/>
</dbReference>
<comment type="caution">
    <text evidence="6">The sequence shown here is derived from an EMBL/GenBank/DDBJ whole genome shotgun (WGS) entry which is preliminary data.</text>
</comment>
<keyword evidence="7" id="KW-1185">Reference proteome</keyword>
<evidence type="ECO:0000259" key="5">
    <source>
        <dbReference type="PROSITE" id="PS51007"/>
    </source>
</evidence>
<dbReference type="InterPro" id="IPR036909">
    <property type="entry name" value="Cyt_c-like_dom_sf"/>
</dbReference>
<gene>
    <name evidence="6" type="ORF">CR105_17430</name>
</gene>
<dbReference type="Proteomes" id="UP000230390">
    <property type="component" value="Unassembled WGS sequence"/>
</dbReference>
<organism evidence="6 7">
    <name type="scientific">Massilia eurypsychrophila</name>
    <dbReference type="NCBI Taxonomy" id="1485217"/>
    <lineage>
        <taxon>Bacteria</taxon>
        <taxon>Pseudomonadati</taxon>
        <taxon>Pseudomonadota</taxon>
        <taxon>Betaproteobacteria</taxon>
        <taxon>Burkholderiales</taxon>
        <taxon>Oxalobacteraceae</taxon>
        <taxon>Telluria group</taxon>
        <taxon>Massilia</taxon>
    </lineage>
</organism>
<dbReference type="EMBL" id="PDOC01000011">
    <property type="protein sequence ID" value="PIL43808.1"/>
    <property type="molecule type" value="Genomic_DNA"/>
</dbReference>
<proteinExistence type="predicted"/>
<evidence type="ECO:0000256" key="3">
    <source>
        <dbReference type="ARBA" id="ARBA00023004"/>
    </source>
</evidence>
<dbReference type="AlphaFoldDB" id="A0A2G8TDU4"/>
<evidence type="ECO:0000256" key="1">
    <source>
        <dbReference type="ARBA" id="ARBA00022617"/>
    </source>
</evidence>
<dbReference type="PANTHER" id="PTHR33751:SF11">
    <property type="entry name" value="BLL4483 PROTEIN"/>
    <property type="match status" value="1"/>
</dbReference>
<name>A0A2G8TDU4_9BURK</name>
<dbReference type="GO" id="GO:0046872">
    <property type="term" value="F:metal ion binding"/>
    <property type="evidence" value="ECO:0007669"/>
    <property type="project" value="UniProtKB-KW"/>
</dbReference>
<dbReference type="GO" id="GO:0009055">
    <property type="term" value="F:electron transfer activity"/>
    <property type="evidence" value="ECO:0007669"/>
    <property type="project" value="InterPro"/>
</dbReference>
<evidence type="ECO:0000313" key="6">
    <source>
        <dbReference type="EMBL" id="PIL43808.1"/>
    </source>
</evidence>
<accession>A0A2G8TDU4</accession>
<evidence type="ECO:0000313" key="7">
    <source>
        <dbReference type="Proteomes" id="UP000230390"/>
    </source>
</evidence>
<keyword evidence="3 4" id="KW-0408">Iron</keyword>
<sequence length="253" mass="27207">MCYVWRGLTKLLPCQFKTPRSMTISNKLVGVLFLANALVAGSAFASSIKPPDTVAQRAVAYIACHGKDGRATSDGFFPRIAGKPAGYLYNQLINFRDGTRSYPLMTYMVGHMSDQYLQEIAQYFSEQHPPYAAPQPARASADSMALGRRLVLTGDPARKVPACIACHGETLRGVLPAIPSLLGLPRDYVNAQIGAWKNGARKARAPDCMAHISKQLSSEEVGAISSWLATQPIPRDMAPAASVTLPTPCGSAQ</sequence>
<keyword evidence="1 4" id="KW-0349">Heme</keyword>
<dbReference type="Gene3D" id="1.10.760.10">
    <property type="entry name" value="Cytochrome c-like domain"/>
    <property type="match status" value="2"/>
</dbReference>
<dbReference type="InterPro" id="IPR050597">
    <property type="entry name" value="Cytochrome_c_Oxidase_Subunit"/>
</dbReference>